<evidence type="ECO:0000313" key="3">
    <source>
        <dbReference type="Proteomes" id="UP000299102"/>
    </source>
</evidence>
<dbReference type="Proteomes" id="UP000299102">
    <property type="component" value="Unassembled WGS sequence"/>
</dbReference>
<organism evidence="2 3">
    <name type="scientific">Eumeta variegata</name>
    <name type="common">Bagworm moth</name>
    <name type="synonym">Eumeta japonica</name>
    <dbReference type="NCBI Taxonomy" id="151549"/>
    <lineage>
        <taxon>Eukaryota</taxon>
        <taxon>Metazoa</taxon>
        <taxon>Ecdysozoa</taxon>
        <taxon>Arthropoda</taxon>
        <taxon>Hexapoda</taxon>
        <taxon>Insecta</taxon>
        <taxon>Pterygota</taxon>
        <taxon>Neoptera</taxon>
        <taxon>Endopterygota</taxon>
        <taxon>Lepidoptera</taxon>
        <taxon>Glossata</taxon>
        <taxon>Ditrysia</taxon>
        <taxon>Tineoidea</taxon>
        <taxon>Psychidae</taxon>
        <taxon>Oiketicinae</taxon>
        <taxon>Eumeta</taxon>
    </lineage>
</organism>
<reference evidence="2 3" key="1">
    <citation type="journal article" date="2019" name="Commun. Biol.">
        <title>The bagworm genome reveals a unique fibroin gene that provides high tensile strength.</title>
        <authorList>
            <person name="Kono N."/>
            <person name="Nakamura H."/>
            <person name="Ohtoshi R."/>
            <person name="Tomita M."/>
            <person name="Numata K."/>
            <person name="Arakawa K."/>
        </authorList>
    </citation>
    <scope>NUCLEOTIDE SEQUENCE [LARGE SCALE GENOMIC DNA]</scope>
</reference>
<evidence type="ECO:0000313" key="2">
    <source>
        <dbReference type="EMBL" id="GBP86922.1"/>
    </source>
</evidence>
<keyword evidence="3" id="KW-1185">Reference proteome</keyword>
<feature type="region of interest" description="Disordered" evidence="1">
    <location>
        <begin position="51"/>
        <end position="75"/>
    </location>
</feature>
<protein>
    <submittedName>
        <fullName evidence="2">Uncharacterized protein</fullName>
    </submittedName>
</protein>
<feature type="compositionally biased region" description="Basic and acidic residues" evidence="1">
    <location>
        <begin position="59"/>
        <end position="75"/>
    </location>
</feature>
<accession>A0A4C1ZHN4</accession>
<comment type="caution">
    <text evidence="2">The sequence shown here is derived from an EMBL/GenBank/DDBJ whole genome shotgun (WGS) entry which is preliminary data.</text>
</comment>
<sequence>MLAAPDSPGVNGASYIRMYDECLMDYKKWQMDGKKIDSALLFYRAKRETTAPSLSGRNRISDGGERGPPELSLTERKDDDQNCWFTSVFCVSVLSSRPVRCGQTDRDARVVEIW</sequence>
<dbReference type="AlphaFoldDB" id="A0A4C1ZHN4"/>
<proteinExistence type="predicted"/>
<evidence type="ECO:0000256" key="1">
    <source>
        <dbReference type="SAM" id="MobiDB-lite"/>
    </source>
</evidence>
<dbReference type="EMBL" id="BGZK01001825">
    <property type="protein sequence ID" value="GBP86922.1"/>
    <property type="molecule type" value="Genomic_DNA"/>
</dbReference>
<gene>
    <name evidence="2" type="ORF">EVAR_60904_1</name>
</gene>
<name>A0A4C1ZHN4_EUMVA</name>